<organism evidence="2">
    <name type="scientific">Heliothis virescens</name>
    <name type="common">Tobacco budworm moth</name>
    <dbReference type="NCBI Taxonomy" id="7102"/>
    <lineage>
        <taxon>Eukaryota</taxon>
        <taxon>Metazoa</taxon>
        <taxon>Ecdysozoa</taxon>
        <taxon>Arthropoda</taxon>
        <taxon>Hexapoda</taxon>
        <taxon>Insecta</taxon>
        <taxon>Pterygota</taxon>
        <taxon>Neoptera</taxon>
        <taxon>Endopterygota</taxon>
        <taxon>Lepidoptera</taxon>
        <taxon>Glossata</taxon>
        <taxon>Ditrysia</taxon>
        <taxon>Noctuoidea</taxon>
        <taxon>Noctuidae</taxon>
        <taxon>Heliothinae</taxon>
        <taxon>Heliothis</taxon>
    </lineage>
</organism>
<protein>
    <submittedName>
        <fullName evidence="2">Uncharacterized protein</fullName>
    </submittedName>
</protein>
<comment type="caution">
    <text evidence="2">The sequence shown here is derived from an EMBL/GenBank/DDBJ whole genome shotgun (WGS) entry which is preliminary data.</text>
</comment>
<evidence type="ECO:0000256" key="1">
    <source>
        <dbReference type="SAM" id="SignalP"/>
    </source>
</evidence>
<evidence type="ECO:0000313" key="2">
    <source>
        <dbReference type="EMBL" id="PCG72337.1"/>
    </source>
</evidence>
<dbReference type="AlphaFoldDB" id="A0A2A4JJU7"/>
<sequence length="205" mass="22759">MNKKLVVVLYLCVASVCTAPMQLPYLPMQYGMQPQLPFLRQMIPNMQSPTMYPQQQPLVIVLPNAAPNTEADDRYVNLNEQTSNHLKSNTGHIDESKDAVVIDANPKNPEAQPKNAIVYLPEEGRFSLGQIISYIPFLPIEINVPDTISWIGNLISGGWFRPQGPMPMGGMKTLGNKGQMPIIVMPYPAPMPQMPYPGPMPAMNQ</sequence>
<feature type="signal peptide" evidence="1">
    <location>
        <begin position="1"/>
        <end position="18"/>
    </location>
</feature>
<dbReference type="EMBL" id="NWSH01001154">
    <property type="protein sequence ID" value="PCG72337.1"/>
    <property type="molecule type" value="Genomic_DNA"/>
</dbReference>
<accession>A0A2A4JJU7</accession>
<proteinExistence type="predicted"/>
<gene>
    <name evidence="2" type="ORF">B5V51_908</name>
</gene>
<name>A0A2A4JJU7_HELVI</name>
<reference evidence="2" key="1">
    <citation type="submission" date="2017-09" db="EMBL/GenBank/DDBJ databases">
        <title>Contemporary evolution of a Lepidopteran species, Heliothis virescens, in response to modern agricultural practices.</title>
        <authorList>
            <person name="Fritz M.L."/>
            <person name="Deyonke A.M."/>
            <person name="Papanicolaou A."/>
            <person name="Micinski S."/>
            <person name="Westbrook J."/>
            <person name="Gould F."/>
        </authorList>
    </citation>
    <scope>NUCLEOTIDE SEQUENCE [LARGE SCALE GENOMIC DNA]</scope>
    <source>
        <strain evidence="2">HvINT-</strain>
        <tissue evidence="2">Whole body</tissue>
    </source>
</reference>
<keyword evidence="1" id="KW-0732">Signal</keyword>
<feature type="chain" id="PRO_5012291468" evidence="1">
    <location>
        <begin position="19"/>
        <end position="205"/>
    </location>
</feature>